<feature type="region of interest" description="Disordered" evidence="11">
    <location>
        <begin position="308"/>
        <end position="333"/>
    </location>
</feature>
<dbReference type="SMART" id="SM00355">
    <property type="entry name" value="ZnF_C2H2"/>
    <property type="match status" value="2"/>
</dbReference>
<keyword evidence="6" id="KW-0805">Transcription regulation</keyword>
<dbReference type="Gene3D" id="3.30.160.60">
    <property type="entry name" value="Classic Zinc Finger"/>
    <property type="match status" value="1"/>
</dbReference>
<evidence type="ECO:0000256" key="7">
    <source>
        <dbReference type="ARBA" id="ARBA00023163"/>
    </source>
</evidence>
<keyword evidence="5" id="KW-0862">Zinc</keyword>
<dbReference type="Pfam" id="PF23115">
    <property type="entry name" value="zf-C2H2_STOP2_3rd"/>
    <property type="match status" value="1"/>
</dbReference>
<evidence type="ECO:0000256" key="3">
    <source>
        <dbReference type="ARBA" id="ARBA00022737"/>
    </source>
</evidence>
<feature type="domain" description="C2H2-type" evidence="12">
    <location>
        <begin position="361"/>
        <end position="388"/>
    </location>
</feature>
<dbReference type="PANTHER" id="PTHR45878:SF1">
    <property type="entry name" value="ZINC FINGER PROTEIN WIP2"/>
    <property type="match status" value="1"/>
</dbReference>
<accession>A0A427AGY1</accession>
<dbReference type="GO" id="GO:0008270">
    <property type="term" value="F:zinc ion binding"/>
    <property type="evidence" value="ECO:0007669"/>
    <property type="project" value="UniProtKB-KW"/>
</dbReference>
<evidence type="ECO:0000313" key="13">
    <source>
        <dbReference type="EMBL" id="RRT75505.1"/>
    </source>
</evidence>
<keyword evidence="4 10" id="KW-0863">Zinc-finger</keyword>
<evidence type="ECO:0000256" key="2">
    <source>
        <dbReference type="ARBA" id="ARBA00022723"/>
    </source>
</evidence>
<proteinExistence type="inferred from homology"/>
<dbReference type="GO" id="GO:0005634">
    <property type="term" value="C:nucleus"/>
    <property type="evidence" value="ECO:0007669"/>
    <property type="project" value="UniProtKB-SubCell"/>
</dbReference>
<evidence type="ECO:0000256" key="8">
    <source>
        <dbReference type="ARBA" id="ARBA00023242"/>
    </source>
</evidence>
<dbReference type="InterPro" id="IPR043584">
    <property type="entry name" value="WIP1/2/3/4/5/6"/>
</dbReference>
<feature type="region of interest" description="Disordered" evidence="11">
    <location>
        <begin position="241"/>
        <end position="267"/>
    </location>
</feature>
<keyword evidence="2" id="KW-0479">Metal-binding</keyword>
<organism evidence="13 14">
    <name type="scientific">Ensete ventricosum</name>
    <name type="common">Abyssinian banana</name>
    <name type="synonym">Musa ensete</name>
    <dbReference type="NCBI Taxonomy" id="4639"/>
    <lineage>
        <taxon>Eukaryota</taxon>
        <taxon>Viridiplantae</taxon>
        <taxon>Streptophyta</taxon>
        <taxon>Embryophyta</taxon>
        <taxon>Tracheophyta</taxon>
        <taxon>Spermatophyta</taxon>
        <taxon>Magnoliopsida</taxon>
        <taxon>Liliopsida</taxon>
        <taxon>Zingiberales</taxon>
        <taxon>Musaceae</taxon>
        <taxon>Ensete</taxon>
    </lineage>
</organism>
<dbReference type="EMBL" id="AMZH03002460">
    <property type="protein sequence ID" value="RRT75505.1"/>
    <property type="molecule type" value="Genomic_DNA"/>
</dbReference>
<comment type="similarity">
    <text evidence="9">Belongs to the WIP C2H2-type zinc-finger protein family.</text>
</comment>
<dbReference type="AlphaFoldDB" id="A0A427AGY1"/>
<evidence type="ECO:0000256" key="6">
    <source>
        <dbReference type="ARBA" id="ARBA00023015"/>
    </source>
</evidence>
<gene>
    <name evidence="13" type="ORF">B296_00009485</name>
</gene>
<evidence type="ECO:0000256" key="11">
    <source>
        <dbReference type="SAM" id="MobiDB-lite"/>
    </source>
</evidence>
<keyword evidence="3" id="KW-0677">Repeat</keyword>
<reference evidence="13 14" key="1">
    <citation type="journal article" date="2014" name="Agronomy (Basel)">
        <title>A Draft Genome Sequence for Ensete ventricosum, the Drought-Tolerant Tree Against Hunger.</title>
        <authorList>
            <person name="Harrison J."/>
            <person name="Moore K.A."/>
            <person name="Paszkiewicz K."/>
            <person name="Jones T."/>
            <person name="Grant M."/>
            <person name="Ambacheew D."/>
            <person name="Muzemil S."/>
            <person name="Studholme D.J."/>
        </authorList>
    </citation>
    <scope>NUCLEOTIDE SEQUENCE [LARGE SCALE GENOMIC DNA]</scope>
</reference>
<dbReference type="SUPFAM" id="SSF57667">
    <property type="entry name" value="beta-beta-alpha zinc fingers"/>
    <property type="match status" value="1"/>
</dbReference>
<evidence type="ECO:0000256" key="9">
    <source>
        <dbReference type="ARBA" id="ARBA00023452"/>
    </source>
</evidence>
<keyword evidence="8" id="KW-0539">Nucleus</keyword>
<protein>
    <recommendedName>
        <fullName evidence="12">C2H2-type domain-containing protein</fullName>
    </recommendedName>
</protein>
<evidence type="ECO:0000256" key="5">
    <source>
        <dbReference type="ARBA" id="ARBA00022833"/>
    </source>
</evidence>
<dbReference type="InterPro" id="IPR055187">
    <property type="entry name" value="C2CH-3rd_BIRD-IDD"/>
</dbReference>
<evidence type="ECO:0000256" key="10">
    <source>
        <dbReference type="PROSITE-ProRule" id="PRU00042"/>
    </source>
</evidence>
<dbReference type="GO" id="GO:0003700">
    <property type="term" value="F:DNA-binding transcription factor activity"/>
    <property type="evidence" value="ECO:0007669"/>
    <property type="project" value="InterPro"/>
</dbReference>
<evidence type="ECO:0000256" key="1">
    <source>
        <dbReference type="ARBA" id="ARBA00004123"/>
    </source>
</evidence>
<name>A0A427AGY1_ENSVE</name>
<dbReference type="InterPro" id="IPR036236">
    <property type="entry name" value="Znf_C2H2_sf"/>
</dbReference>
<dbReference type="FunFam" id="3.30.160.60:FF:000523">
    <property type="entry name" value="Zinc finger protein WIP2"/>
    <property type="match status" value="1"/>
</dbReference>
<keyword evidence="7" id="KW-0804">Transcription</keyword>
<evidence type="ECO:0000313" key="14">
    <source>
        <dbReference type="Proteomes" id="UP000287651"/>
    </source>
</evidence>
<sequence>HRNCLHLVVAIEKSCGGLRPFATDHCSWASLRLMARGRKTLKRLCYRHNSHSGVCWDRKSACNLRQASPDDMETGVVSLLTLLQCFYPCYSGNAIASVWEEEEERRKERTAVLWKRRELWLRPRLSSSVSKADRGRLLFFPFPRSPPPPSSSPLLPGSYNRVQPWRTPSEFQAPTMAEDPYTSYFKGYLGRCTFPSTFPSSLPPTTHSFYANFTNYVTPHFQPSPPSPPLREALPLLSLSPTRHHRQQQQQQQRQEEGEDPSCSAFEEAEGDATVGYEKNNMEEETVSVALHIGLPSPSEADLISRISSTSVDDDKESEEDGGGGGGSDAIPLGHPTVGKLTRGQYWIPTLSQILIGPTQFSCPVCCKTFNRYNNMQMHMWGHGSQYRKGPESLRGTQPTAMLRLPCYCCAPGCRNNIDHPRSRPLKDFRTLQTHYKRKHGIKPFMCRKCGKAFAVRGDWRTHEKNCGKLWYCACGSDFKHKRSLKDHIRAFGSGHAAYGIDCFDEDDEPSSEIEQDCDPHQQQVQVQVQVQQHSQSGYMG</sequence>
<dbReference type="PROSITE" id="PS50157">
    <property type="entry name" value="ZINC_FINGER_C2H2_2"/>
    <property type="match status" value="2"/>
</dbReference>
<feature type="compositionally biased region" description="Acidic residues" evidence="11">
    <location>
        <begin position="312"/>
        <end position="322"/>
    </location>
</feature>
<dbReference type="PANTHER" id="PTHR45878">
    <property type="entry name" value="ZINC FINGER PROTEIN WIP2"/>
    <property type="match status" value="1"/>
</dbReference>
<evidence type="ECO:0000256" key="4">
    <source>
        <dbReference type="ARBA" id="ARBA00022771"/>
    </source>
</evidence>
<dbReference type="InterPro" id="IPR059161">
    <property type="entry name" value="Znf-C2H2_STOP1/2_3rd"/>
</dbReference>
<comment type="caution">
    <text evidence="13">The sequence shown here is derived from an EMBL/GenBank/DDBJ whole genome shotgun (WGS) entry which is preliminary data.</text>
</comment>
<evidence type="ECO:0000259" key="12">
    <source>
        <dbReference type="PROSITE" id="PS50157"/>
    </source>
</evidence>
<dbReference type="Proteomes" id="UP000287651">
    <property type="component" value="Unassembled WGS sequence"/>
</dbReference>
<feature type="domain" description="C2H2-type" evidence="12">
    <location>
        <begin position="445"/>
        <end position="465"/>
    </location>
</feature>
<dbReference type="Pfam" id="PF22995">
    <property type="entry name" value="C2CH-3rd_BIRD-IDD"/>
    <property type="match status" value="1"/>
</dbReference>
<comment type="subcellular location">
    <subcellularLocation>
        <location evidence="1">Nucleus</location>
    </subcellularLocation>
</comment>
<dbReference type="InterPro" id="IPR013087">
    <property type="entry name" value="Znf_C2H2_type"/>
</dbReference>
<dbReference type="PROSITE" id="PS00028">
    <property type="entry name" value="ZINC_FINGER_C2H2_1"/>
    <property type="match status" value="1"/>
</dbReference>
<feature type="non-terminal residue" evidence="13">
    <location>
        <position position="1"/>
    </location>
</feature>